<gene>
    <name evidence="2" type="ORF">Q9L58_001502</name>
</gene>
<evidence type="ECO:0000313" key="3">
    <source>
        <dbReference type="Proteomes" id="UP001447188"/>
    </source>
</evidence>
<protein>
    <submittedName>
        <fullName evidence="2">Uncharacterized protein</fullName>
    </submittedName>
</protein>
<evidence type="ECO:0000256" key="1">
    <source>
        <dbReference type="SAM" id="SignalP"/>
    </source>
</evidence>
<organism evidence="2 3">
    <name type="scientific">Discina gigas</name>
    <dbReference type="NCBI Taxonomy" id="1032678"/>
    <lineage>
        <taxon>Eukaryota</taxon>
        <taxon>Fungi</taxon>
        <taxon>Dikarya</taxon>
        <taxon>Ascomycota</taxon>
        <taxon>Pezizomycotina</taxon>
        <taxon>Pezizomycetes</taxon>
        <taxon>Pezizales</taxon>
        <taxon>Discinaceae</taxon>
        <taxon>Discina</taxon>
    </lineage>
</organism>
<keyword evidence="3" id="KW-1185">Reference proteome</keyword>
<name>A0ABR3GUF6_9PEZI</name>
<dbReference type="Proteomes" id="UP001447188">
    <property type="component" value="Unassembled WGS sequence"/>
</dbReference>
<keyword evidence="1" id="KW-0732">Signal</keyword>
<dbReference type="EMBL" id="JBBBZM010000011">
    <property type="protein sequence ID" value="KAL0639473.1"/>
    <property type="molecule type" value="Genomic_DNA"/>
</dbReference>
<proteinExistence type="predicted"/>
<feature type="signal peptide" evidence="1">
    <location>
        <begin position="1"/>
        <end position="22"/>
    </location>
</feature>
<sequence>MLRNTFLSLALTVSVFVGSAFTAPAGEDGSGVEARGMFAWSLSLIVILRKKAHKSSYPALPGVPEAVAGLISLNHYQCWCVQFLGPVLGGAVCNTQTNLVDVYQTTTVTGAKTIEDGTVTVTSTTMSTVIAIGAIVTSTKVFTACPALTRFNDVPTIGTDNGQGSFEYPDAETAEECCLACYDPSVTVNCNMWRWSGVCVTMSNLSPNNDKSDMCPNGRGDGYLRQSNAGPAQGGPGPCGGKVERIVSRLGLYSVVVGMVESGVGLLLRVSFN</sequence>
<reference evidence="2 3" key="1">
    <citation type="submission" date="2024-02" db="EMBL/GenBank/DDBJ databases">
        <title>Discinaceae phylogenomics.</title>
        <authorList>
            <person name="Dirks A.C."/>
            <person name="James T.Y."/>
        </authorList>
    </citation>
    <scope>NUCLEOTIDE SEQUENCE [LARGE SCALE GENOMIC DNA]</scope>
    <source>
        <strain evidence="2 3">ACD0624</strain>
    </source>
</reference>
<evidence type="ECO:0000313" key="2">
    <source>
        <dbReference type="EMBL" id="KAL0639473.1"/>
    </source>
</evidence>
<accession>A0ABR3GUF6</accession>
<comment type="caution">
    <text evidence="2">The sequence shown here is derived from an EMBL/GenBank/DDBJ whole genome shotgun (WGS) entry which is preliminary data.</text>
</comment>
<feature type="chain" id="PRO_5047207969" evidence="1">
    <location>
        <begin position="23"/>
        <end position="273"/>
    </location>
</feature>